<keyword evidence="5" id="KW-0288">FMN</keyword>
<comment type="caution">
    <text evidence="12">The sequence shown here is derived from an EMBL/GenBank/DDBJ whole genome shotgun (WGS) entry which is preliminary data.</text>
</comment>
<protein>
    <submittedName>
        <fullName evidence="12">FAD-dependent oxidoreductase</fullName>
    </submittedName>
</protein>
<evidence type="ECO:0000259" key="10">
    <source>
        <dbReference type="Pfam" id="PF00724"/>
    </source>
</evidence>
<proteinExistence type="inferred from homology"/>
<dbReference type="SUPFAM" id="SSF51395">
    <property type="entry name" value="FMN-linked oxidoreductases"/>
    <property type="match status" value="1"/>
</dbReference>
<comment type="similarity">
    <text evidence="3">In the N-terminal section; belongs to the NADH:flavin oxidoreductase/NADH oxidase family.</text>
</comment>
<evidence type="ECO:0000256" key="1">
    <source>
        <dbReference type="ARBA" id="ARBA00001917"/>
    </source>
</evidence>
<keyword evidence="13" id="KW-1185">Reference proteome</keyword>
<dbReference type="InterPro" id="IPR051793">
    <property type="entry name" value="NADH:flavin_oxidoreductase"/>
</dbReference>
<feature type="domain" description="NADH:flavin oxidoreductase/NADH oxidase N-terminal" evidence="10">
    <location>
        <begin position="8"/>
        <end position="344"/>
    </location>
</feature>
<dbReference type="SUPFAM" id="SSF51971">
    <property type="entry name" value="Nucleotide-binding domain"/>
    <property type="match status" value="1"/>
</dbReference>
<dbReference type="GO" id="GO:0010181">
    <property type="term" value="F:FMN binding"/>
    <property type="evidence" value="ECO:0007669"/>
    <property type="project" value="InterPro"/>
</dbReference>
<feature type="domain" description="FAD/NAD(P)-binding" evidence="11">
    <location>
        <begin position="392"/>
        <end position="621"/>
    </location>
</feature>
<reference evidence="12 13" key="1">
    <citation type="submission" date="2018-11" db="EMBL/GenBank/DDBJ databases">
        <title>Draft genome of Simplicispira Flexivirga sp. BO-16.</title>
        <authorList>
            <person name="Im W.T."/>
        </authorList>
    </citation>
    <scope>NUCLEOTIDE SEQUENCE [LARGE SCALE GENOMIC DNA]</scope>
    <source>
        <strain evidence="12 13">BO-16</strain>
    </source>
</reference>
<organism evidence="12 13">
    <name type="scientific">Flexivirga caeni</name>
    <dbReference type="NCBI Taxonomy" id="2294115"/>
    <lineage>
        <taxon>Bacteria</taxon>
        <taxon>Bacillati</taxon>
        <taxon>Actinomycetota</taxon>
        <taxon>Actinomycetes</taxon>
        <taxon>Micrococcales</taxon>
        <taxon>Dermacoccaceae</taxon>
        <taxon>Flexivirga</taxon>
    </lineage>
</organism>
<dbReference type="Pfam" id="PF00724">
    <property type="entry name" value="Oxidored_FMN"/>
    <property type="match status" value="1"/>
</dbReference>
<comment type="cofactor">
    <cofactor evidence="2">
        <name>[4Fe-4S] cluster</name>
        <dbReference type="ChEBI" id="CHEBI:49883"/>
    </cofactor>
</comment>
<dbReference type="Gene3D" id="3.20.20.70">
    <property type="entry name" value="Aldolase class I"/>
    <property type="match status" value="1"/>
</dbReference>
<keyword evidence="6" id="KW-0479">Metal-binding</keyword>
<keyword evidence="9" id="KW-0411">Iron-sulfur</keyword>
<dbReference type="Gene3D" id="3.50.50.60">
    <property type="entry name" value="FAD/NAD(P)-binding domain"/>
    <property type="match status" value="1"/>
</dbReference>
<evidence type="ECO:0000256" key="5">
    <source>
        <dbReference type="ARBA" id="ARBA00022643"/>
    </source>
</evidence>
<evidence type="ECO:0000256" key="7">
    <source>
        <dbReference type="ARBA" id="ARBA00023002"/>
    </source>
</evidence>
<evidence type="ECO:0000256" key="9">
    <source>
        <dbReference type="ARBA" id="ARBA00023014"/>
    </source>
</evidence>
<evidence type="ECO:0000256" key="2">
    <source>
        <dbReference type="ARBA" id="ARBA00001966"/>
    </source>
</evidence>
<accession>A0A3M9M6V6</accession>
<evidence type="ECO:0000256" key="6">
    <source>
        <dbReference type="ARBA" id="ARBA00022723"/>
    </source>
</evidence>
<dbReference type="Gene3D" id="3.40.50.720">
    <property type="entry name" value="NAD(P)-binding Rossmann-like Domain"/>
    <property type="match status" value="1"/>
</dbReference>
<dbReference type="OrthoDB" id="3169239at2"/>
<dbReference type="PRINTS" id="PR00368">
    <property type="entry name" value="FADPNR"/>
</dbReference>
<dbReference type="EMBL" id="RJJQ01000011">
    <property type="protein sequence ID" value="RNI21314.1"/>
    <property type="molecule type" value="Genomic_DNA"/>
</dbReference>
<keyword evidence="8" id="KW-0408">Iron</keyword>
<gene>
    <name evidence="12" type="ORF">EFY87_11520</name>
</gene>
<dbReference type="GO" id="GO:0033543">
    <property type="term" value="P:fatty acid beta-oxidation, unsaturated, even number, reductase/isomerase pathway"/>
    <property type="evidence" value="ECO:0007669"/>
    <property type="project" value="TreeGrafter"/>
</dbReference>
<evidence type="ECO:0000256" key="4">
    <source>
        <dbReference type="ARBA" id="ARBA00022630"/>
    </source>
</evidence>
<evidence type="ECO:0000313" key="12">
    <source>
        <dbReference type="EMBL" id="RNI21314.1"/>
    </source>
</evidence>
<dbReference type="RefSeq" id="WP_123271630.1">
    <property type="nucleotide sequence ID" value="NZ_RJJQ01000011.1"/>
</dbReference>
<evidence type="ECO:0000256" key="3">
    <source>
        <dbReference type="ARBA" id="ARBA00011048"/>
    </source>
</evidence>
<dbReference type="Pfam" id="PF07992">
    <property type="entry name" value="Pyr_redox_2"/>
    <property type="match status" value="1"/>
</dbReference>
<evidence type="ECO:0000259" key="11">
    <source>
        <dbReference type="Pfam" id="PF07992"/>
    </source>
</evidence>
<dbReference type="InterPro" id="IPR036188">
    <property type="entry name" value="FAD/NAD-bd_sf"/>
</dbReference>
<dbReference type="PANTHER" id="PTHR42917:SF2">
    <property type="entry name" value="2,4-DIENOYL-COA REDUCTASE [(2E)-ENOYL-COA-PRODUCING]"/>
    <property type="match status" value="1"/>
</dbReference>
<dbReference type="GO" id="GO:0051536">
    <property type="term" value="F:iron-sulfur cluster binding"/>
    <property type="evidence" value="ECO:0007669"/>
    <property type="project" value="UniProtKB-KW"/>
</dbReference>
<sequence>MNASFPNLFSPLHIGPVTLPNRIVSSAHDTVMTQAGQVTDQLVAYHTARAAGGVGLIVIQAAGVHESARYTSHVLMASDDSCIDGYRRIAEAVHEHGTRVFGQLFHPGREVMDRRADGSAQAPVAPSPVPQERFHVMPRQLRTEEITDIVHGYAAAATRLADAGLDGVEIVASHGYLPAQFLNPHANLRADAYGGSPENRARFVRDVAEAVRTAVGERVAVGLRLSIGEHDPAGLDKATALDACARLAADGVLDYVSVTVGTSASLAGSDHIVPDMTWSSGYVVPEAREVREVVRGLPVLVAGRINQPQEAERILAAGDADACIMTRALISDPTMPSLAREGRTEDIRACIGCNQACIGHFHLGYPISCIQRPETGRELEYGAVRRAARVKNVLVIGGGPAGMKAAVIAAQRGHRVRLVEAGARCGGQVLLAQELPGRAEFGGAATNLRRELDQAGVDVILRQPADLAFVEGARADSVIVATGATPYRPDLEIGGGLPVLDAWQVIGGERPPPGLVVVTDWRGDWIGIGLARMLAIARHRVVLAVNGHGPGEFLQQYVRDQAVAALVTAGITVLPLVRPYGVDDDSIYLQHTLTGEPVIVDEASALVLAYGHTARRGLLEELLARGIPATGIGDCVTPRTVEEAVLEGLETASSL</sequence>
<dbReference type="PANTHER" id="PTHR42917">
    <property type="entry name" value="2,4-DIENOYL-COA REDUCTASE"/>
    <property type="match status" value="1"/>
</dbReference>
<dbReference type="SUPFAM" id="SSF51905">
    <property type="entry name" value="FAD/NAD(P)-binding domain"/>
    <property type="match status" value="1"/>
</dbReference>
<comment type="cofactor">
    <cofactor evidence="1">
        <name>FMN</name>
        <dbReference type="ChEBI" id="CHEBI:58210"/>
    </cofactor>
</comment>
<dbReference type="InterPro" id="IPR013785">
    <property type="entry name" value="Aldolase_TIM"/>
</dbReference>
<dbReference type="GO" id="GO:0046872">
    <property type="term" value="F:metal ion binding"/>
    <property type="evidence" value="ECO:0007669"/>
    <property type="project" value="UniProtKB-KW"/>
</dbReference>
<keyword evidence="7" id="KW-0560">Oxidoreductase</keyword>
<name>A0A3M9M6V6_9MICO</name>
<dbReference type="AlphaFoldDB" id="A0A3M9M6V6"/>
<evidence type="ECO:0000313" key="13">
    <source>
        <dbReference type="Proteomes" id="UP000271678"/>
    </source>
</evidence>
<dbReference type="GO" id="GO:0008670">
    <property type="term" value="F:2,4-dienoyl-CoA reductase (NADPH) activity"/>
    <property type="evidence" value="ECO:0007669"/>
    <property type="project" value="TreeGrafter"/>
</dbReference>
<dbReference type="InterPro" id="IPR001155">
    <property type="entry name" value="OxRdtase_FMN_N"/>
</dbReference>
<dbReference type="InterPro" id="IPR023753">
    <property type="entry name" value="FAD/NAD-binding_dom"/>
</dbReference>
<evidence type="ECO:0000256" key="8">
    <source>
        <dbReference type="ARBA" id="ARBA00023004"/>
    </source>
</evidence>
<keyword evidence="4" id="KW-0285">Flavoprotein</keyword>
<dbReference type="Proteomes" id="UP000271678">
    <property type="component" value="Unassembled WGS sequence"/>
</dbReference>